<evidence type="ECO:0000313" key="2">
    <source>
        <dbReference type="Proteomes" id="UP001057402"/>
    </source>
</evidence>
<organism evidence="1 2">
    <name type="scientific">Melastoma candidum</name>
    <dbReference type="NCBI Taxonomy" id="119954"/>
    <lineage>
        <taxon>Eukaryota</taxon>
        <taxon>Viridiplantae</taxon>
        <taxon>Streptophyta</taxon>
        <taxon>Embryophyta</taxon>
        <taxon>Tracheophyta</taxon>
        <taxon>Spermatophyta</taxon>
        <taxon>Magnoliopsida</taxon>
        <taxon>eudicotyledons</taxon>
        <taxon>Gunneridae</taxon>
        <taxon>Pentapetalae</taxon>
        <taxon>rosids</taxon>
        <taxon>malvids</taxon>
        <taxon>Myrtales</taxon>
        <taxon>Melastomataceae</taxon>
        <taxon>Melastomatoideae</taxon>
        <taxon>Melastomateae</taxon>
        <taxon>Melastoma</taxon>
    </lineage>
</organism>
<reference evidence="2" key="1">
    <citation type="journal article" date="2023" name="Front. Plant Sci.">
        <title>Chromosomal-level genome assembly of Melastoma candidum provides insights into trichome evolution.</title>
        <authorList>
            <person name="Zhong Y."/>
            <person name="Wu W."/>
            <person name="Sun C."/>
            <person name="Zou P."/>
            <person name="Liu Y."/>
            <person name="Dai S."/>
            <person name="Zhou R."/>
        </authorList>
    </citation>
    <scope>NUCLEOTIDE SEQUENCE [LARGE SCALE GENOMIC DNA]</scope>
</reference>
<sequence>MGNRHRLRLSELMSSGSWLYNKLTLNHTKPRSGSPSPRLKPKAKPRAVTAAAAPAPLSPTDSNPRKSYHFGRELNPGQNVKSPRRTRKLQADAKCSLSSSASSASNTTTTTTTTCFSPLCRGSRRPSPGFRFDRVLTPDPVDKTTSPSSPSSSRSLSDPDLVDRDIAVGVVKLAQIVTTKKKNERKSSTANSPGVRLRTHSPRLLATAKRTQARKAAAVRPRRTGHESNGKCRGFAVVKSSLDPWKDFRESMVEMIVENGIKDSKGLEELLACYLSLNSEEYHEVIVAVFKQIWCDLTDITFA</sequence>
<proteinExistence type="predicted"/>
<dbReference type="EMBL" id="CM042891">
    <property type="protein sequence ID" value="KAI4302647.1"/>
    <property type="molecule type" value="Genomic_DNA"/>
</dbReference>
<keyword evidence="2" id="KW-1185">Reference proteome</keyword>
<protein>
    <submittedName>
        <fullName evidence="1">Uncharacterized protein</fullName>
    </submittedName>
</protein>
<dbReference type="Proteomes" id="UP001057402">
    <property type="component" value="Chromosome 12"/>
</dbReference>
<name>A0ACB9KZW4_9MYRT</name>
<comment type="caution">
    <text evidence="1">The sequence shown here is derived from an EMBL/GenBank/DDBJ whole genome shotgun (WGS) entry which is preliminary data.</text>
</comment>
<accession>A0ACB9KZW4</accession>
<evidence type="ECO:0000313" key="1">
    <source>
        <dbReference type="EMBL" id="KAI4302647.1"/>
    </source>
</evidence>
<gene>
    <name evidence="1" type="ORF">MLD38_038367</name>
</gene>